<dbReference type="OrthoDB" id="9801773at2"/>
<dbReference type="Pfam" id="PF04134">
    <property type="entry name" value="DCC1-like"/>
    <property type="match status" value="1"/>
</dbReference>
<keyword evidence="2" id="KW-1185">Reference proteome</keyword>
<organism evidence="1 2">
    <name type="scientific">Roseicella aquatilis</name>
    <dbReference type="NCBI Taxonomy" id="2527868"/>
    <lineage>
        <taxon>Bacteria</taxon>
        <taxon>Pseudomonadati</taxon>
        <taxon>Pseudomonadota</taxon>
        <taxon>Alphaproteobacteria</taxon>
        <taxon>Acetobacterales</taxon>
        <taxon>Roseomonadaceae</taxon>
        <taxon>Roseicella</taxon>
    </lineage>
</organism>
<reference evidence="1 2" key="1">
    <citation type="submission" date="2019-03" db="EMBL/GenBank/DDBJ databases">
        <title>Paracraurococcus aquatilis NE82 genome sequence.</title>
        <authorList>
            <person name="Zhao Y."/>
            <person name="Du Z."/>
        </authorList>
    </citation>
    <scope>NUCLEOTIDE SEQUENCE [LARGE SCALE GENOMIC DNA]</scope>
    <source>
        <strain evidence="1 2">NE82</strain>
    </source>
</reference>
<name>A0A4R4DPZ7_9PROT</name>
<dbReference type="AlphaFoldDB" id="A0A4R4DPZ7"/>
<dbReference type="EMBL" id="SKBM01000009">
    <property type="protein sequence ID" value="TCZ63051.1"/>
    <property type="molecule type" value="Genomic_DNA"/>
</dbReference>
<accession>A0A4R4DPZ7</accession>
<dbReference type="PANTHER" id="PTHR34290">
    <property type="entry name" value="SI:CH73-390P7.2"/>
    <property type="match status" value="1"/>
</dbReference>
<dbReference type="Proteomes" id="UP000295023">
    <property type="component" value="Unassembled WGS sequence"/>
</dbReference>
<dbReference type="PANTHER" id="PTHR34290:SF2">
    <property type="entry name" value="OS04G0668800 PROTEIN"/>
    <property type="match status" value="1"/>
</dbReference>
<protein>
    <submittedName>
        <fullName evidence="1">DUF393 domain-containing protein</fullName>
    </submittedName>
</protein>
<evidence type="ECO:0000313" key="2">
    <source>
        <dbReference type="Proteomes" id="UP000295023"/>
    </source>
</evidence>
<dbReference type="GO" id="GO:0015035">
    <property type="term" value="F:protein-disulfide reductase activity"/>
    <property type="evidence" value="ECO:0007669"/>
    <property type="project" value="InterPro"/>
</dbReference>
<dbReference type="InterPro" id="IPR044691">
    <property type="entry name" value="DCC1_Trx"/>
</dbReference>
<proteinExistence type="predicted"/>
<gene>
    <name evidence="1" type="ORF">EXY23_11825</name>
</gene>
<comment type="caution">
    <text evidence="1">The sequence shown here is derived from an EMBL/GenBank/DDBJ whole genome shotgun (WGS) entry which is preliminary data.</text>
</comment>
<sequence>MPMKETPVTVFYDGACPVCSREIAFYRGRAGAEALCWVDVSREAPAGLDRAAALARLHARLPDGRLVSGAAAFAEIWRRVPGFRRLGRLVAWGPVAPLAEAGYRAFLRLRRLWR</sequence>
<dbReference type="InterPro" id="IPR007263">
    <property type="entry name" value="DCC1-like"/>
</dbReference>
<evidence type="ECO:0000313" key="1">
    <source>
        <dbReference type="EMBL" id="TCZ63051.1"/>
    </source>
</evidence>